<feature type="domain" description="PAC" evidence="9">
    <location>
        <begin position="281"/>
        <end position="335"/>
    </location>
</feature>
<dbReference type="InterPro" id="IPR036890">
    <property type="entry name" value="HATPase_C_sf"/>
</dbReference>
<dbReference type="SMART" id="SM00388">
    <property type="entry name" value="HisKA"/>
    <property type="match status" value="1"/>
</dbReference>
<dbReference type="CDD" id="cd00130">
    <property type="entry name" value="PAS"/>
    <property type="match status" value="2"/>
</dbReference>
<evidence type="ECO:0000256" key="1">
    <source>
        <dbReference type="ARBA" id="ARBA00000085"/>
    </source>
</evidence>
<dbReference type="eggNOG" id="arCOG02358">
    <property type="taxonomic scope" value="Archaea"/>
</dbReference>
<dbReference type="CDD" id="cd00082">
    <property type="entry name" value="HisKA"/>
    <property type="match status" value="1"/>
</dbReference>
<dbReference type="InterPro" id="IPR005467">
    <property type="entry name" value="His_kinase_dom"/>
</dbReference>
<evidence type="ECO:0000259" key="9">
    <source>
        <dbReference type="PROSITE" id="PS50113"/>
    </source>
</evidence>
<sequence length="575" mass="65164">MKPDREKSLNPTPSDTNRLRQHAEEALKTQPTLSDAVLSHEKAIALVHELQVHQIELEMQNEELAQTREEAETLRDQYIDLYDFAPVGYVTLDPAGIIQEVNLTGSLLLSMNRGALIGARFGAFLHLDSRLPFTAFCERVRRTGITETCDLKMQGPAGDRVWYAHLDGRVKQAGPNSDGRIRLAFSDVTENRRANEAAAESELRFRRLFETMLQGVVYQNADGRIISMNPAAERILGKSPAEFINQTSEDTEHHTIREDGTKFLGLEHPAMVALRTGEDIKDVVMGVFNPREQGYRWISIDAVPLFHPSEKRPYQVYTIFDDITERRKAEEVLREYGEKVQASNEELQQFAYVTSHDLQEPLRNIVSFSQLLNRRYQGRLDADADEYLGFIIEGGQRMQLLIKDLLQFSQVQTTARPLEQVDMHGVVADVLRMMERQIREANATVTMGDLPAIMADASQLEQVFTNLIGNALKYRRHDLPPAIQISAERMRKCWRFAVADNGIGIAPEFFDRIFVVFQRLHTIEEFEGTGIGLAIVKKIVERHGGRVSVTSVPGEGSTFFFTLPAVEIRARSRNV</sequence>
<dbReference type="InterPro" id="IPR035965">
    <property type="entry name" value="PAS-like_dom_sf"/>
</dbReference>
<gene>
    <name evidence="10" type="ordered locus">Mpal_2461</name>
</gene>
<dbReference type="FunFam" id="3.30.565.10:FF:000006">
    <property type="entry name" value="Sensor histidine kinase WalK"/>
    <property type="match status" value="1"/>
</dbReference>
<evidence type="ECO:0000256" key="3">
    <source>
        <dbReference type="ARBA" id="ARBA00022553"/>
    </source>
</evidence>
<feature type="domain" description="PAS" evidence="8">
    <location>
        <begin position="201"/>
        <end position="247"/>
    </location>
</feature>
<dbReference type="Gene3D" id="3.30.565.10">
    <property type="entry name" value="Histidine kinase-like ATPase, C-terminal domain"/>
    <property type="match status" value="1"/>
</dbReference>
<dbReference type="InterPro" id="IPR036097">
    <property type="entry name" value="HisK_dim/P_sf"/>
</dbReference>
<dbReference type="InterPro" id="IPR052162">
    <property type="entry name" value="Sensor_kinase/Photoreceptor"/>
</dbReference>
<dbReference type="InterPro" id="IPR013767">
    <property type="entry name" value="PAS_fold"/>
</dbReference>
<keyword evidence="5 10" id="KW-0418">Kinase</keyword>
<dbReference type="Pfam" id="PF00512">
    <property type="entry name" value="HisKA"/>
    <property type="match status" value="1"/>
</dbReference>
<name>B8GEN7_METPE</name>
<reference evidence="10 11" key="1">
    <citation type="journal article" date="2015" name="Genome Announc.">
        <title>Complete Genome Sequence of Methanosphaerula palustris E1-9CT, a Hydrogenotrophic Methanogen Isolated from a Minerotrophic Fen Peatland.</title>
        <authorList>
            <person name="Cadillo-Quiroz H."/>
            <person name="Browne P."/>
            <person name="Kyrpides N."/>
            <person name="Woyke T."/>
            <person name="Goodwin L."/>
            <person name="Detter C."/>
            <person name="Yavitt J.B."/>
            <person name="Zinder S.H."/>
        </authorList>
    </citation>
    <scope>NUCLEOTIDE SEQUENCE [LARGE SCALE GENOMIC DNA]</scope>
    <source>
        <strain evidence="11">ATCC BAA-1556 / DSM 19958 / E1-9c</strain>
    </source>
</reference>
<dbReference type="Gene3D" id="3.30.450.20">
    <property type="entry name" value="PAS domain"/>
    <property type="match status" value="2"/>
</dbReference>
<dbReference type="EMBL" id="CP001338">
    <property type="protein sequence ID" value="ACL17738.1"/>
    <property type="molecule type" value="Genomic_DNA"/>
</dbReference>
<dbReference type="InterPro" id="IPR000014">
    <property type="entry name" value="PAS"/>
</dbReference>
<dbReference type="PANTHER" id="PTHR43304">
    <property type="entry name" value="PHYTOCHROME-LIKE PROTEIN CPH1"/>
    <property type="match status" value="1"/>
</dbReference>
<dbReference type="Pfam" id="PF13426">
    <property type="entry name" value="PAS_9"/>
    <property type="match status" value="1"/>
</dbReference>
<dbReference type="PRINTS" id="PR00344">
    <property type="entry name" value="BCTRLSENSOR"/>
</dbReference>
<dbReference type="SUPFAM" id="SSF47384">
    <property type="entry name" value="Homodimeric domain of signal transducing histidine kinase"/>
    <property type="match status" value="1"/>
</dbReference>
<dbReference type="SUPFAM" id="SSF55874">
    <property type="entry name" value="ATPase domain of HSP90 chaperone/DNA topoisomerase II/histidine kinase"/>
    <property type="match status" value="1"/>
</dbReference>
<dbReference type="EC" id="2.7.13.3" evidence="2"/>
<dbReference type="InterPro" id="IPR003594">
    <property type="entry name" value="HATPase_dom"/>
</dbReference>
<dbReference type="InterPro" id="IPR004358">
    <property type="entry name" value="Sig_transdc_His_kin-like_C"/>
</dbReference>
<dbReference type="Pfam" id="PF00989">
    <property type="entry name" value="PAS"/>
    <property type="match status" value="1"/>
</dbReference>
<dbReference type="GO" id="GO:0000155">
    <property type="term" value="F:phosphorelay sensor kinase activity"/>
    <property type="evidence" value="ECO:0007669"/>
    <property type="project" value="InterPro"/>
</dbReference>
<organism evidence="10 11">
    <name type="scientific">Methanosphaerula palustris (strain ATCC BAA-1556 / DSM 19958 / E1-9c)</name>
    <dbReference type="NCBI Taxonomy" id="521011"/>
    <lineage>
        <taxon>Archaea</taxon>
        <taxon>Methanobacteriati</taxon>
        <taxon>Methanobacteriota</taxon>
        <taxon>Stenosarchaea group</taxon>
        <taxon>Methanomicrobia</taxon>
        <taxon>Methanomicrobiales</taxon>
        <taxon>Methanoregulaceae</taxon>
        <taxon>Methanosphaerula</taxon>
    </lineage>
</organism>
<evidence type="ECO:0000256" key="2">
    <source>
        <dbReference type="ARBA" id="ARBA00012438"/>
    </source>
</evidence>
<proteinExistence type="predicted"/>
<keyword evidence="6" id="KW-0175">Coiled coil</keyword>
<dbReference type="SMART" id="SM00091">
    <property type="entry name" value="PAS"/>
    <property type="match status" value="2"/>
</dbReference>
<feature type="domain" description="Histidine kinase" evidence="7">
    <location>
        <begin position="353"/>
        <end position="567"/>
    </location>
</feature>
<protein>
    <recommendedName>
        <fullName evidence="2">histidine kinase</fullName>
        <ecNumber evidence="2">2.7.13.3</ecNumber>
    </recommendedName>
</protein>
<evidence type="ECO:0000256" key="5">
    <source>
        <dbReference type="ARBA" id="ARBA00022777"/>
    </source>
</evidence>
<dbReference type="GeneID" id="25394222"/>
<keyword evidence="11" id="KW-1185">Reference proteome</keyword>
<dbReference type="Pfam" id="PF02518">
    <property type="entry name" value="HATPase_c"/>
    <property type="match status" value="1"/>
</dbReference>
<dbReference type="SUPFAM" id="SSF55785">
    <property type="entry name" value="PYP-like sensor domain (PAS domain)"/>
    <property type="match status" value="2"/>
</dbReference>
<evidence type="ECO:0000259" key="8">
    <source>
        <dbReference type="PROSITE" id="PS50112"/>
    </source>
</evidence>
<evidence type="ECO:0000259" key="7">
    <source>
        <dbReference type="PROSITE" id="PS50109"/>
    </source>
</evidence>
<feature type="coiled-coil region" evidence="6">
    <location>
        <begin position="50"/>
        <end position="81"/>
    </location>
</feature>
<dbReference type="RefSeq" id="WP_012619057.1">
    <property type="nucleotide sequence ID" value="NC_011832.1"/>
</dbReference>
<dbReference type="KEGG" id="mpl:Mpal_2461"/>
<dbReference type="InterPro" id="IPR003661">
    <property type="entry name" value="HisK_dim/P_dom"/>
</dbReference>
<keyword evidence="4" id="KW-0808">Transferase</keyword>
<dbReference type="SMART" id="SM00387">
    <property type="entry name" value="HATPase_c"/>
    <property type="match status" value="1"/>
</dbReference>
<dbReference type="HOGENOM" id="CLU_000445_114_71_2"/>
<dbReference type="STRING" id="521011.Mpal_2461"/>
<dbReference type="Proteomes" id="UP000002457">
    <property type="component" value="Chromosome"/>
</dbReference>
<evidence type="ECO:0000256" key="4">
    <source>
        <dbReference type="ARBA" id="ARBA00022679"/>
    </source>
</evidence>
<dbReference type="NCBIfam" id="TIGR00229">
    <property type="entry name" value="sensory_box"/>
    <property type="match status" value="1"/>
</dbReference>
<evidence type="ECO:0000256" key="6">
    <source>
        <dbReference type="SAM" id="Coils"/>
    </source>
</evidence>
<dbReference type="PANTHER" id="PTHR43304:SF1">
    <property type="entry name" value="PAC DOMAIN-CONTAINING PROTEIN"/>
    <property type="match status" value="1"/>
</dbReference>
<dbReference type="PROSITE" id="PS50113">
    <property type="entry name" value="PAC"/>
    <property type="match status" value="1"/>
</dbReference>
<evidence type="ECO:0000313" key="11">
    <source>
        <dbReference type="Proteomes" id="UP000002457"/>
    </source>
</evidence>
<dbReference type="OrthoDB" id="342253at2157"/>
<dbReference type="GO" id="GO:0006355">
    <property type="term" value="P:regulation of DNA-templated transcription"/>
    <property type="evidence" value="ECO:0007669"/>
    <property type="project" value="InterPro"/>
</dbReference>
<dbReference type="Gene3D" id="1.10.287.130">
    <property type="match status" value="1"/>
</dbReference>
<dbReference type="PROSITE" id="PS50112">
    <property type="entry name" value="PAS"/>
    <property type="match status" value="1"/>
</dbReference>
<comment type="catalytic activity">
    <reaction evidence="1">
        <text>ATP + protein L-histidine = ADP + protein N-phospho-L-histidine.</text>
        <dbReference type="EC" id="2.7.13.3"/>
    </reaction>
</comment>
<dbReference type="AlphaFoldDB" id="B8GEN7"/>
<evidence type="ECO:0000313" key="10">
    <source>
        <dbReference type="EMBL" id="ACL17738.1"/>
    </source>
</evidence>
<dbReference type="InterPro" id="IPR000700">
    <property type="entry name" value="PAS-assoc_C"/>
</dbReference>
<accession>B8GEN7</accession>
<dbReference type="PROSITE" id="PS50109">
    <property type="entry name" value="HIS_KIN"/>
    <property type="match status" value="1"/>
</dbReference>
<keyword evidence="3" id="KW-0597">Phosphoprotein</keyword>